<dbReference type="GO" id="GO:0006753">
    <property type="term" value="P:nucleoside phosphate metabolic process"/>
    <property type="evidence" value="ECO:0000318"/>
    <property type="project" value="GO_Central"/>
</dbReference>
<proteinExistence type="predicted"/>
<keyword evidence="3" id="KW-1185">Reference proteome</keyword>
<sequence length="495" mass="56490">MSICFWRSESKSGLPMNNQTRSLKTFKLNLKKNCDCKREESVDFTLTPQLDTVSVLVYHRGNREFLLLKDFRPAVYVSRVSELPENKGKDLRDIDWAKHEEAIGVRLCTESIDYTQYHELQDIKTTAEMTALKAIKADFGMELKQDHLQHIDTFITGLDGFSAHCFIYYAELKNESNAWRSKESLHKISLNEEAVHILLNSGAPLISTSDYYALLWWWFTKREAISKTWWSRISTKKAVVLPEAEEDTNAAERAKTMLETINKLNYLNGDQPKLDDIRLRKISQPATCINSTYTMHFDTVGGHSGNGTTKALDMVSPRRVDTLSILIRDISDGEKGRDEFVLARRFRPAAFFARLGTFKDKSGRLNTNLKASMHPPDWWYTIELASGMALLNESDDDAVIRIAAAQLGYRIPKGKLEFVRKLVIGSSLLGDSVHLYYAECGKEDQIEGQENREKEEGVVKVKYTARYMLGKQEFTQPLPPSVFVALHLALNDNRL</sequence>
<dbReference type="GO" id="GO:0008768">
    <property type="term" value="F:UDP-sugar diphosphatase activity"/>
    <property type="evidence" value="ECO:0000318"/>
    <property type="project" value="GO_Central"/>
</dbReference>
<dbReference type="Gene3D" id="3.90.79.10">
    <property type="entry name" value="Nucleoside Triphosphate Pyrophosphohydrolase"/>
    <property type="match status" value="2"/>
</dbReference>
<dbReference type="PANTHER" id="PTHR11839">
    <property type="entry name" value="UDP/ADP-SUGAR PYROPHOSPHATASE"/>
    <property type="match status" value="1"/>
</dbReference>
<evidence type="ECO:0000313" key="3">
    <source>
        <dbReference type="Proteomes" id="UP000005239"/>
    </source>
</evidence>
<keyword evidence="1" id="KW-0378">Hydrolase</keyword>
<evidence type="ECO:0000313" key="2">
    <source>
        <dbReference type="EnsemblMetazoa" id="PPA40941.1"/>
    </source>
</evidence>
<dbReference type="EnsemblMetazoa" id="PPA40941.1">
    <property type="protein sequence ID" value="PPA40941.1"/>
    <property type="gene ID" value="WBGene00279310"/>
</dbReference>
<dbReference type="GO" id="GO:0019693">
    <property type="term" value="P:ribose phosphate metabolic process"/>
    <property type="evidence" value="ECO:0000318"/>
    <property type="project" value="GO_Central"/>
</dbReference>
<gene>
    <name evidence="2" type="primary">WBGene00279310</name>
</gene>
<dbReference type="Proteomes" id="UP000005239">
    <property type="component" value="Unassembled WGS sequence"/>
</dbReference>
<evidence type="ECO:0000256" key="1">
    <source>
        <dbReference type="ARBA" id="ARBA00022801"/>
    </source>
</evidence>
<dbReference type="FunFam" id="3.90.79.10:FF:000117">
    <property type="entry name" value="Protein CBG19301"/>
    <property type="match status" value="1"/>
</dbReference>
<organism evidence="2 3">
    <name type="scientific">Pristionchus pacificus</name>
    <name type="common">Parasitic nematode worm</name>
    <dbReference type="NCBI Taxonomy" id="54126"/>
    <lineage>
        <taxon>Eukaryota</taxon>
        <taxon>Metazoa</taxon>
        <taxon>Ecdysozoa</taxon>
        <taxon>Nematoda</taxon>
        <taxon>Chromadorea</taxon>
        <taxon>Rhabditida</taxon>
        <taxon>Rhabditina</taxon>
        <taxon>Diplogasteromorpha</taxon>
        <taxon>Diplogasteroidea</taxon>
        <taxon>Neodiplogasteridae</taxon>
        <taxon>Pristionchus</taxon>
    </lineage>
</organism>
<dbReference type="OrthoDB" id="10249920at2759"/>
<reference evidence="3" key="1">
    <citation type="journal article" date="2008" name="Nat. Genet.">
        <title>The Pristionchus pacificus genome provides a unique perspective on nematode lifestyle and parasitism.</title>
        <authorList>
            <person name="Dieterich C."/>
            <person name="Clifton S.W."/>
            <person name="Schuster L.N."/>
            <person name="Chinwalla A."/>
            <person name="Delehaunty K."/>
            <person name="Dinkelacker I."/>
            <person name="Fulton L."/>
            <person name="Fulton R."/>
            <person name="Godfrey J."/>
            <person name="Minx P."/>
            <person name="Mitreva M."/>
            <person name="Roeseler W."/>
            <person name="Tian H."/>
            <person name="Witte H."/>
            <person name="Yang S.P."/>
            <person name="Wilson R.K."/>
            <person name="Sommer R.J."/>
        </authorList>
    </citation>
    <scope>NUCLEOTIDE SEQUENCE [LARGE SCALE GENOMIC DNA]</scope>
    <source>
        <strain evidence="3">PS312</strain>
    </source>
</reference>
<dbReference type="AlphaFoldDB" id="A0A2A6CP76"/>
<protein>
    <submittedName>
        <fullName evidence="2">Uncharacterized protein</fullName>
    </submittedName>
</protein>
<reference evidence="2" key="2">
    <citation type="submission" date="2022-06" db="UniProtKB">
        <authorList>
            <consortium name="EnsemblMetazoa"/>
        </authorList>
    </citation>
    <scope>IDENTIFICATION</scope>
    <source>
        <strain evidence="2">PS312</strain>
    </source>
</reference>
<dbReference type="PANTHER" id="PTHR11839:SF15">
    <property type="entry name" value="URIDINE DIPHOSPHATE GLUCOSE PYROPHOSPHATASE NUDT14"/>
    <property type="match status" value="1"/>
</dbReference>
<accession>A0A2A6CP76</accession>
<name>A0A2A6CP76_PRIPA</name>
<accession>A0A8R1Z4V4</accession>